<dbReference type="InterPro" id="IPR003439">
    <property type="entry name" value="ABC_transporter-like_ATP-bd"/>
</dbReference>
<evidence type="ECO:0000256" key="1">
    <source>
        <dbReference type="ARBA" id="ARBA00005417"/>
    </source>
</evidence>
<gene>
    <name evidence="6" type="ORF">HXX08_06075</name>
    <name evidence="7" type="ORF">OZ401_000563</name>
</gene>
<organism evidence="6 8">
    <name type="scientific">Candidatus Chlorohelix allophototropha</name>
    <dbReference type="NCBI Taxonomy" id="3003348"/>
    <lineage>
        <taxon>Bacteria</taxon>
        <taxon>Bacillati</taxon>
        <taxon>Chloroflexota</taxon>
        <taxon>Chloroflexia</taxon>
        <taxon>Candidatus Chloroheliales</taxon>
        <taxon>Candidatus Chloroheliaceae</taxon>
        <taxon>Candidatus Chlorohelix</taxon>
    </lineage>
</organism>
<dbReference type="RefSeq" id="WP_341469199.1">
    <property type="nucleotide sequence ID" value="NZ_CP128399.1"/>
</dbReference>
<name>A0A8T7M0N3_9CHLR</name>
<dbReference type="Pfam" id="PF00005">
    <property type="entry name" value="ABC_tran"/>
    <property type="match status" value="1"/>
</dbReference>
<dbReference type="SUPFAM" id="SSF52540">
    <property type="entry name" value="P-loop containing nucleoside triphosphate hydrolases"/>
    <property type="match status" value="1"/>
</dbReference>
<evidence type="ECO:0000313" key="8">
    <source>
        <dbReference type="Proteomes" id="UP000521676"/>
    </source>
</evidence>
<dbReference type="PANTHER" id="PTHR46743:SF2">
    <property type="entry name" value="TEICHOIC ACIDS EXPORT ATP-BINDING PROTEIN TAGH"/>
    <property type="match status" value="1"/>
</dbReference>
<proteinExistence type="inferred from homology"/>
<feature type="domain" description="ABC transporter" evidence="5">
    <location>
        <begin position="8"/>
        <end position="252"/>
    </location>
</feature>
<dbReference type="InterPro" id="IPR003593">
    <property type="entry name" value="AAA+_ATPase"/>
</dbReference>
<dbReference type="PROSITE" id="PS50893">
    <property type="entry name" value="ABC_TRANSPORTER_2"/>
    <property type="match status" value="1"/>
</dbReference>
<dbReference type="AlphaFoldDB" id="A0A8T7M0N3"/>
<dbReference type="EMBL" id="JACATZ010000001">
    <property type="protein sequence ID" value="NWJ45430.1"/>
    <property type="molecule type" value="Genomic_DNA"/>
</dbReference>
<keyword evidence="2" id="KW-0813">Transport</keyword>
<dbReference type="Proteomes" id="UP001431572">
    <property type="component" value="Chromosome 1"/>
</dbReference>
<dbReference type="InterPro" id="IPR015860">
    <property type="entry name" value="ABC_transpr_TagH-like"/>
</dbReference>
<protein>
    <submittedName>
        <fullName evidence="6">ABC transporter ATP-binding protein</fullName>
    </submittedName>
</protein>
<reference evidence="7" key="2">
    <citation type="journal article" date="2024" name="Nature">
        <title>Anoxygenic phototroph of the Chloroflexota uses a type I reaction centre.</title>
        <authorList>
            <person name="Tsuji J.M."/>
            <person name="Shaw N.A."/>
            <person name="Nagashima S."/>
            <person name="Venkiteswaran J.J."/>
            <person name="Schiff S.L."/>
            <person name="Watanabe T."/>
            <person name="Fukui M."/>
            <person name="Hanada S."/>
            <person name="Tank M."/>
            <person name="Neufeld J.D."/>
        </authorList>
    </citation>
    <scope>NUCLEOTIDE SEQUENCE</scope>
    <source>
        <strain evidence="7">L227-S17</strain>
    </source>
</reference>
<reference evidence="6 8" key="1">
    <citation type="submission" date="2020-06" db="EMBL/GenBank/DDBJ databases">
        <title>Anoxygenic phototrophic Chloroflexota member uses a Type I reaction center.</title>
        <authorList>
            <person name="Tsuji J.M."/>
            <person name="Shaw N.A."/>
            <person name="Nagashima S."/>
            <person name="Venkiteswaran J."/>
            <person name="Schiff S.L."/>
            <person name="Hanada S."/>
            <person name="Tank M."/>
            <person name="Neufeld J.D."/>
        </authorList>
    </citation>
    <scope>NUCLEOTIDE SEQUENCE [LARGE SCALE GENOMIC DNA]</scope>
    <source>
        <strain evidence="6">L227-S17</strain>
    </source>
</reference>
<evidence type="ECO:0000313" key="9">
    <source>
        <dbReference type="Proteomes" id="UP001431572"/>
    </source>
</evidence>
<dbReference type="Proteomes" id="UP000521676">
    <property type="component" value="Unassembled WGS sequence"/>
</dbReference>
<evidence type="ECO:0000313" key="7">
    <source>
        <dbReference type="EMBL" id="WJW67303.1"/>
    </source>
</evidence>
<dbReference type="GO" id="GO:0140359">
    <property type="term" value="F:ABC-type transporter activity"/>
    <property type="evidence" value="ECO:0007669"/>
    <property type="project" value="InterPro"/>
</dbReference>
<dbReference type="PANTHER" id="PTHR46743">
    <property type="entry name" value="TEICHOIC ACIDS EXPORT ATP-BINDING PROTEIN TAGH"/>
    <property type="match status" value="1"/>
</dbReference>
<evidence type="ECO:0000313" key="6">
    <source>
        <dbReference type="EMBL" id="NWJ45430.1"/>
    </source>
</evidence>
<comment type="similarity">
    <text evidence="1">Belongs to the ABC transporter superfamily.</text>
</comment>
<keyword evidence="4 6" id="KW-0067">ATP-binding</keyword>
<keyword evidence="3" id="KW-0547">Nucleotide-binding</keyword>
<dbReference type="EMBL" id="CP128399">
    <property type="protein sequence ID" value="WJW67303.1"/>
    <property type="molecule type" value="Genomic_DNA"/>
</dbReference>
<evidence type="ECO:0000256" key="2">
    <source>
        <dbReference type="ARBA" id="ARBA00022448"/>
    </source>
</evidence>
<evidence type="ECO:0000256" key="3">
    <source>
        <dbReference type="ARBA" id="ARBA00022741"/>
    </source>
</evidence>
<dbReference type="InterPro" id="IPR027417">
    <property type="entry name" value="P-loop_NTPase"/>
</dbReference>
<sequence>MSSSKYLIEVDNVSKYYKLHHERKGTLQSWFINSLGRKKKLDEDFWALKDVSFKLGRGRTLGVIGRNGAGKSTLLKLVTGIIQPTEGRIRVNGRVSAMLELGTGFHPDLTARDNIFLNGAIYGFSKKDMEQRYDRIVDFSELGKFIDTPVKHYSSGMYMRLAFAVAITVNPEILVVDEVLAVGDAAFGRKCYDELERMKKANVSILFVSHGPGEIARFCDEAIYLANGRIVAQGTPPEVLKMYEQQTNPTFISTR</sequence>
<dbReference type="SMART" id="SM00382">
    <property type="entry name" value="AAA"/>
    <property type="match status" value="1"/>
</dbReference>
<dbReference type="GO" id="GO:0016887">
    <property type="term" value="F:ATP hydrolysis activity"/>
    <property type="evidence" value="ECO:0007669"/>
    <property type="project" value="InterPro"/>
</dbReference>
<dbReference type="Gene3D" id="3.40.50.300">
    <property type="entry name" value="P-loop containing nucleotide triphosphate hydrolases"/>
    <property type="match status" value="1"/>
</dbReference>
<keyword evidence="9" id="KW-1185">Reference proteome</keyword>
<dbReference type="GO" id="GO:0005524">
    <property type="term" value="F:ATP binding"/>
    <property type="evidence" value="ECO:0007669"/>
    <property type="project" value="UniProtKB-KW"/>
</dbReference>
<dbReference type="CDD" id="cd03220">
    <property type="entry name" value="ABC_KpsT_Wzt"/>
    <property type="match status" value="1"/>
</dbReference>
<accession>A0A8T7M0N3</accession>
<dbReference type="GO" id="GO:0016020">
    <property type="term" value="C:membrane"/>
    <property type="evidence" value="ECO:0007669"/>
    <property type="project" value="InterPro"/>
</dbReference>
<dbReference type="InterPro" id="IPR050683">
    <property type="entry name" value="Bact_Polysacc_Export_ATP-bd"/>
</dbReference>
<evidence type="ECO:0000256" key="4">
    <source>
        <dbReference type="ARBA" id="ARBA00022840"/>
    </source>
</evidence>
<evidence type="ECO:0000259" key="5">
    <source>
        <dbReference type="PROSITE" id="PS50893"/>
    </source>
</evidence>